<proteinExistence type="predicted"/>
<dbReference type="EMBL" id="CP000654">
    <property type="protein sequence ID" value="ABP62851.1"/>
    <property type="molecule type" value="Genomic_DNA"/>
</dbReference>
<gene>
    <name evidence="1" type="ordered locus">Ent638_4246</name>
</gene>
<keyword evidence="1" id="KW-0614">Plasmid</keyword>
<accession>A0A9J9L0U5</accession>
<dbReference type="AlphaFoldDB" id="A0A9J9L0U5"/>
<name>A0A9J9L0U5_ENT38</name>
<evidence type="ECO:0000313" key="2">
    <source>
        <dbReference type="Proteomes" id="UP000000230"/>
    </source>
</evidence>
<organism evidence="1 2">
    <name type="scientific">Enterobacter sp. (strain 638)</name>
    <dbReference type="NCBI Taxonomy" id="399742"/>
    <lineage>
        <taxon>Bacteria</taxon>
        <taxon>Pseudomonadati</taxon>
        <taxon>Pseudomonadota</taxon>
        <taxon>Gammaproteobacteria</taxon>
        <taxon>Enterobacterales</taxon>
        <taxon>Enterobacteriaceae</taxon>
        <taxon>Enterobacter</taxon>
    </lineage>
</organism>
<sequence>MMKSEDTLDWYPAQLSPVKIILGNAVLEVAKQGRPINTRTLLEYLQVMQEKQKRRDDKIAMQTAIDVLRDNQRINGRR</sequence>
<reference evidence="2" key="1">
    <citation type="journal article" date="2010" name="PLoS Genet.">
        <title>Genome sequence of the plant growth promoting endophytic bacterium Enterobacter sp. 638.</title>
        <authorList>
            <person name="Taghavi S."/>
            <person name="van der Lelie D."/>
            <person name="Hoffman A."/>
            <person name="Zhang Y.B."/>
            <person name="Walla M.D."/>
            <person name="Vangronsveld J."/>
            <person name="Newman L."/>
            <person name="Monchy S."/>
        </authorList>
    </citation>
    <scope>NUCLEOTIDE SEQUENCE [LARGE SCALE GENOMIC DNA]</scope>
    <source>
        <strain evidence="2">638</strain>
    </source>
</reference>
<evidence type="ECO:0008006" key="3">
    <source>
        <dbReference type="Google" id="ProtNLM"/>
    </source>
</evidence>
<protein>
    <recommendedName>
        <fullName evidence="3">DNA-binding transcriptional regulator</fullName>
    </recommendedName>
</protein>
<keyword evidence="2" id="KW-1185">Reference proteome</keyword>
<dbReference type="Proteomes" id="UP000000230">
    <property type="component" value="Plasmid pENTE01"/>
</dbReference>
<geneLocation type="plasmid" evidence="1 2">
    <name>pENTE01</name>
</geneLocation>
<dbReference type="KEGG" id="ent:Ent638_4246"/>
<evidence type="ECO:0000313" key="1">
    <source>
        <dbReference type="EMBL" id="ABP62851.1"/>
    </source>
</evidence>